<comment type="catalytic activity">
    <reaction evidence="18">
        <text>L-threonyl-[protein] + ATP = O-phospho-L-threonyl-[protein] + ADP + H(+)</text>
        <dbReference type="Rhea" id="RHEA:46608"/>
        <dbReference type="Rhea" id="RHEA-COMP:11060"/>
        <dbReference type="Rhea" id="RHEA-COMP:11605"/>
        <dbReference type="ChEBI" id="CHEBI:15378"/>
        <dbReference type="ChEBI" id="CHEBI:30013"/>
        <dbReference type="ChEBI" id="CHEBI:30616"/>
        <dbReference type="ChEBI" id="CHEBI:61977"/>
        <dbReference type="ChEBI" id="CHEBI:456216"/>
        <dbReference type="EC" id="2.7.11.1"/>
    </reaction>
</comment>
<dbReference type="InterPro" id="IPR051564">
    <property type="entry name" value="LRR_receptor-like_kinase"/>
</dbReference>
<proteinExistence type="predicted"/>
<dbReference type="PANTHER" id="PTHR48055:SF55">
    <property type="entry name" value="PROTEIN KINASE DOMAIN-CONTAINING PROTEIN"/>
    <property type="match status" value="1"/>
</dbReference>
<keyword evidence="9" id="KW-0732">Signal</keyword>
<dbReference type="FunFam" id="1.10.510.10:FF:000358">
    <property type="entry name" value="Putative leucine-rich repeat receptor-like serine/threonine-protein kinase"/>
    <property type="match status" value="1"/>
</dbReference>
<evidence type="ECO:0000256" key="17">
    <source>
        <dbReference type="ARBA" id="ARBA00023180"/>
    </source>
</evidence>
<evidence type="ECO:0000256" key="1">
    <source>
        <dbReference type="ARBA" id="ARBA00004162"/>
    </source>
</evidence>
<keyword evidence="10" id="KW-0677">Repeat</keyword>
<dbReference type="GO" id="GO:0005886">
    <property type="term" value="C:plasma membrane"/>
    <property type="evidence" value="ECO:0007669"/>
    <property type="project" value="UniProtKB-SubCell"/>
</dbReference>
<keyword evidence="15" id="KW-0472">Membrane</keyword>
<dbReference type="Pfam" id="PF00069">
    <property type="entry name" value="Pkinase"/>
    <property type="match status" value="1"/>
</dbReference>
<keyword evidence="7" id="KW-0808">Transferase</keyword>
<dbReference type="GO" id="GO:0005524">
    <property type="term" value="F:ATP binding"/>
    <property type="evidence" value="ECO:0007669"/>
    <property type="project" value="UniProtKB-KW"/>
</dbReference>
<evidence type="ECO:0000256" key="19">
    <source>
        <dbReference type="ARBA" id="ARBA00048679"/>
    </source>
</evidence>
<keyword evidence="4" id="KW-0723">Serine/threonine-protein kinase</keyword>
<keyword evidence="5" id="KW-0597">Phosphoprotein</keyword>
<dbReference type="Gene3D" id="1.10.510.10">
    <property type="entry name" value="Transferase(Phosphotransferase) domain 1"/>
    <property type="match status" value="1"/>
</dbReference>
<feature type="domain" description="Protein kinase" evidence="20">
    <location>
        <begin position="1"/>
        <end position="198"/>
    </location>
</feature>
<dbReference type="InterPro" id="IPR011009">
    <property type="entry name" value="Kinase-like_dom_sf"/>
</dbReference>
<keyword evidence="17" id="KW-0325">Glycoprotein</keyword>
<evidence type="ECO:0000256" key="12">
    <source>
        <dbReference type="ARBA" id="ARBA00022777"/>
    </source>
</evidence>
<dbReference type="InterPro" id="IPR008271">
    <property type="entry name" value="Ser/Thr_kinase_AS"/>
</dbReference>
<dbReference type="SUPFAM" id="SSF56112">
    <property type="entry name" value="Protein kinase-like (PK-like)"/>
    <property type="match status" value="1"/>
</dbReference>
<dbReference type="Proteomes" id="UP001163823">
    <property type="component" value="Chromosome 6"/>
</dbReference>
<evidence type="ECO:0000256" key="2">
    <source>
        <dbReference type="ARBA" id="ARBA00012513"/>
    </source>
</evidence>
<dbReference type="KEGG" id="qsa:O6P43_013874"/>
<evidence type="ECO:0000259" key="20">
    <source>
        <dbReference type="PROSITE" id="PS50011"/>
    </source>
</evidence>
<evidence type="ECO:0000256" key="4">
    <source>
        <dbReference type="ARBA" id="ARBA00022527"/>
    </source>
</evidence>
<evidence type="ECO:0000256" key="9">
    <source>
        <dbReference type="ARBA" id="ARBA00022729"/>
    </source>
</evidence>
<dbReference type="PROSITE" id="PS50011">
    <property type="entry name" value="PROTEIN_KINASE_DOM"/>
    <property type="match status" value="1"/>
</dbReference>
<evidence type="ECO:0000256" key="13">
    <source>
        <dbReference type="ARBA" id="ARBA00022840"/>
    </source>
</evidence>
<evidence type="ECO:0000256" key="11">
    <source>
        <dbReference type="ARBA" id="ARBA00022741"/>
    </source>
</evidence>
<protein>
    <recommendedName>
        <fullName evidence="2">non-specific serine/threonine protein kinase</fullName>
        <ecNumber evidence="2">2.7.11.1</ecNumber>
    </recommendedName>
</protein>
<evidence type="ECO:0000256" key="6">
    <source>
        <dbReference type="ARBA" id="ARBA00022614"/>
    </source>
</evidence>
<keyword evidence="11" id="KW-0547">Nucleotide-binding</keyword>
<evidence type="ECO:0000313" key="22">
    <source>
        <dbReference type="Proteomes" id="UP001163823"/>
    </source>
</evidence>
<dbReference type="AlphaFoldDB" id="A0AAD7LVT9"/>
<reference evidence="21" key="1">
    <citation type="journal article" date="2023" name="Science">
        <title>Elucidation of the pathway for biosynthesis of saponin adjuvants from the soapbark tree.</title>
        <authorList>
            <person name="Reed J."/>
            <person name="Orme A."/>
            <person name="El-Demerdash A."/>
            <person name="Owen C."/>
            <person name="Martin L.B.B."/>
            <person name="Misra R.C."/>
            <person name="Kikuchi S."/>
            <person name="Rejzek M."/>
            <person name="Martin A.C."/>
            <person name="Harkess A."/>
            <person name="Leebens-Mack J."/>
            <person name="Louveau T."/>
            <person name="Stephenson M.J."/>
            <person name="Osbourn A."/>
        </authorList>
    </citation>
    <scope>NUCLEOTIDE SEQUENCE</scope>
    <source>
        <strain evidence="21">S10</strain>
    </source>
</reference>
<gene>
    <name evidence="21" type="ORF">O6P43_013874</name>
</gene>
<evidence type="ECO:0000256" key="16">
    <source>
        <dbReference type="ARBA" id="ARBA00023170"/>
    </source>
</evidence>
<evidence type="ECO:0000256" key="3">
    <source>
        <dbReference type="ARBA" id="ARBA00022475"/>
    </source>
</evidence>
<dbReference type="PANTHER" id="PTHR48055">
    <property type="entry name" value="LEUCINE-RICH REPEAT RECEPTOR PROTEIN KINASE EMS1"/>
    <property type="match status" value="1"/>
</dbReference>
<dbReference type="EMBL" id="JARAOO010000006">
    <property type="protein sequence ID" value="KAJ7964000.1"/>
    <property type="molecule type" value="Genomic_DNA"/>
</dbReference>
<organism evidence="21 22">
    <name type="scientific">Quillaja saponaria</name>
    <name type="common">Soap bark tree</name>
    <dbReference type="NCBI Taxonomy" id="32244"/>
    <lineage>
        <taxon>Eukaryota</taxon>
        <taxon>Viridiplantae</taxon>
        <taxon>Streptophyta</taxon>
        <taxon>Embryophyta</taxon>
        <taxon>Tracheophyta</taxon>
        <taxon>Spermatophyta</taxon>
        <taxon>Magnoliopsida</taxon>
        <taxon>eudicotyledons</taxon>
        <taxon>Gunneridae</taxon>
        <taxon>Pentapetalae</taxon>
        <taxon>rosids</taxon>
        <taxon>fabids</taxon>
        <taxon>Fabales</taxon>
        <taxon>Quillajaceae</taxon>
        <taxon>Quillaja</taxon>
    </lineage>
</organism>
<evidence type="ECO:0000256" key="10">
    <source>
        <dbReference type="ARBA" id="ARBA00022737"/>
    </source>
</evidence>
<keyword evidence="16" id="KW-0675">Receptor</keyword>
<keyword evidence="3" id="KW-1003">Cell membrane</keyword>
<evidence type="ECO:0000256" key="7">
    <source>
        <dbReference type="ARBA" id="ARBA00022679"/>
    </source>
</evidence>
<dbReference type="InterPro" id="IPR000719">
    <property type="entry name" value="Prot_kinase_dom"/>
</dbReference>
<comment type="catalytic activity">
    <reaction evidence="19">
        <text>L-seryl-[protein] + ATP = O-phospho-L-seryl-[protein] + ADP + H(+)</text>
        <dbReference type="Rhea" id="RHEA:17989"/>
        <dbReference type="Rhea" id="RHEA-COMP:9863"/>
        <dbReference type="Rhea" id="RHEA-COMP:11604"/>
        <dbReference type="ChEBI" id="CHEBI:15378"/>
        <dbReference type="ChEBI" id="CHEBI:29999"/>
        <dbReference type="ChEBI" id="CHEBI:30616"/>
        <dbReference type="ChEBI" id="CHEBI:83421"/>
        <dbReference type="ChEBI" id="CHEBI:456216"/>
        <dbReference type="EC" id="2.7.11.1"/>
    </reaction>
</comment>
<keyword evidence="13" id="KW-0067">ATP-binding</keyword>
<keyword evidence="22" id="KW-1185">Reference proteome</keyword>
<evidence type="ECO:0000256" key="15">
    <source>
        <dbReference type="ARBA" id="ARBA00023136"/>
    </source>
</evidence>
<dbReference type="EC" id="2.7.11.1" evidence="2"/>
<evidence type="ECO:0000313" key="21">
    <source>
        <dbReference type="EMBL" id="KAJ7964000.1"/>
    </source>
</evidence>
<sequence>MVNGSLEEWLHPVPRQDDGQAEEMRKLSLLSRLKIAIGIASALDYLHCGCHTPMVHCDIKPSNILLDGDMIAHVGDFGLARFIRQASQPSSSNQTSSIAIKGSIGYAAPEYGYGAEVSTFGDMYSFGIVLLEIFTGKRPTDDRFTNGLNLHNYAKMALPEQVMEILEPTLLNFIEELTITNDARAGNPVRICKVQECLISVVRIGVLCSSEAARERKQASDVLRELQLVMNILVGTGVH</sequence>
<dbReference type="GO" id="GO:0004674">
    <property type="term" value="F:protein serine/threonine kinase activity"/>
    <property type="evidence" value="ECO:0007669"/>
    <property type="project" value="UniProtKB-KW"/>
</dbReference>
<keyword evidence="12 21" id="KW-0418">Kinase</keyword>
<evidence type="ECO:0000256" key="14">
    <source>
        <dbReference type="ARBA" id="ARBA00022989"/>
    </source>
</evidence>
<dbReference type="SMART" id="SM00220">
    <property type="entry name" value="S_TKc"/>
    <property type="match status" value="1"/>
</dbReference>
<evidence type="ECO:0000256" key="18">
    <source>
        <dbReference type="ARBA" id="ARBA00047899"/>
    </source>
</evidence>
<evidence type="ECO:0000256" key="5">
    <source>
        <dbReference type="ARBA" id="ARBA00022553"/>
    </source>
</evidence>
<keyword evidence="6" id="KW-0433">Leucine-rich repeat</keyword>
<dbReference type="PROSITE" id="PS00108">
    <property type="entry name" value="PROTEIN_KINASE_ST"/>
    <property type="match status" value="1"/>
</dbReference>
<keyword evidence="8" id="KW-0812">Transmembrane</keyword>
<accession>A0AAD7LVT9</accession>
<evidence type="ECO:0000256" key="8">
    <source>
        <dbReference type="ARBA" id="ARBA00022692"/>
    </source>
</evidence>
<keyword evidence="14" id="KW-1133">Transmembrane helix</keyword>
<name>A0AAD7LVT9_QUISA</name>
<comment type="subcellular location">
    <subcellularLocation>
        <location evidence="1">Cell membrane</location>
        <topology evidence="1">Single-pass membrane protein</topology>
    </subcellularLocation>
</comment>
<comment type="caution">
    <text evidence="21">The sequence shown here is derived from an EMBL/GenBank/DDBJ whole genome shotgun (WGS) entry which is preliminary data.</text>
</comment>